<protein>
    <submittedName>
        <fullName evidence="1">Uncharacterized protein</fullName>
    </submittedName>
</protein>
<accession>A0A0G0UUL5</accession>
<evidence type="ECO:0000313" key="2">
    <source>
        <dbReference type="Proteomes" id="UP000034961"/>
    </source>
</evidence>
<comment type="caution">
    <text evidence="1">The sequence shown here is derived from an EMBL/GenBank/DDBJ whole genome shotgun (WGS) entry which is preliminary data.</text>
</comment>
<proteinExistence type="predicted"/>
<evidence type="ECO:0000313" key="1">
    <source>
        <dbReference type="EMBL" id="KKR91206.1"/>
    </source>
</evidence>
<dbReference type="Proteomes" id="UP000034961">
    <property type="component" value="Unassembled WGS sequence"/>
</dbReference>
<gene>
    <name evidence="1" type="ORF">UU41_C0043G0003</name>
</gene>
<reference evidence="1 2" key="1">
    <citation type="journal article" date="2015" name="Nature">
        <title>rRNA introns, odd ribosomes, and small enigmatic genomes across a large radiation of phyla.</title>
        <authorList>
            <person name="Brown C.T."/>
            <person name="Hug L.A."/>
            <person name="Thomas B.C."/>
            <person name="Sharon I."/>
            <person name="Castelle C.J."/>
            <person name="Singh A."/>
            <person name="Wilkins M.J."/>
            <person name="Williams K.H."/>
            <person name="Banfield J.F."/>
        </authorList>
    </citation>
    <scope>NUCLEOTIDE SEQUENCE [LARGE SCALE GENOMIC DNA]</scope>
</reference>
<dbReference type="EMBL" id="LCAN01000043">
    <property type="protein sequence ID" value="KKR91206.1"/>
    <property type="molecule type" value="Genomic_DNA"/>
</dbReference>
<sequence length="91" mass="9781">MDQLVLAAQQIIKAQQSVIGPIALDQARHVSGLTVDTPNDVTISGNPKKILAELVDKYAEFFGQASVEVCKDAVRELTPPIPSSDLPDILK</sequence>
<name>A0A0G0UUL5_9BACT</name>
<dbReference type="AlphaFoldDB" id="A0A0G0UUL5"/>
<organism evidence="1 2">
    <name type="scientific">Candidatus Roizmanbacteria bacterium GW2011_GWA1_41_13</name>
    <dbReference type="NCBI Taxonomy" id="1618474"/>
    <lineage>
        <taxon>Bacteria</taxon>
        <taxon>Candidatus Roizmaniibacteriota</taxon>
    </lineage>
</organism>